<proteinExistence type="predicted"/>
<evidence type="ECO:0000313" key="3">
    <source>
        <dbReference type="Proteomes" id="UP000610862"/>
    </source>
</evidence>
<dbReference type="EMBL" id="JACRTA010000001">
    <property type="protein sequence ID" value="MBC8567236.1"/>
    <property type="molecule type" value="Genomic_DNA"/>
</dbReference>
<dbReference type="AlphaFoldDB" id="A0A926E804"/>
<accession>A0A926E804</accession>
<keyword evidence="1" id="KW-0812">Transmembrane</keyword>
<dbReference type="PANTHER" id="PTHR37826:SF3">
    <property type="entry name" value="J DOMAIN-CONTAINING PROTEIN"/>
    <property type="match status" value="1"/>
</dbReference>
<dbReference type="RefSeq" id="WP_177268693.1">
    <property type="nucleotide sequence ID" value="NZ_JACRTA010000001.1"/>
</dbReference>
<organism evidence="2 3">
    <name type="scientific">Lentihominibacter hominis</name>
    <dbReference type="NCBI Taxonomy" id="2763645"/>
    <lineage>
        <taxon>Bacteria</taxon>
        <taxon>Bacillati</taxon>
        <taxon>Bacillota</taxon>
        <taxon>Clostridia</taxon>
        <taxon>Peptostreptococcales</taxon>
        <taxon>Anaerovoracaceae</taxon>
        <taxon>Lentihominibacter</taxon>
    </lineage>
</organism>
<keyword evidence="1" id="KW-0472">Membrane</keyword>
<feature type="transmembrane region" description="Helical" evidence="1">
    <location>
        <begin position="327"/>
        <end position="349"/>
    </location>
</feature>
<comment type="caution">
    <text evidence="2">The sequence shown here is derived from an EMBL/GenBank/DDBJ whole genome shotgun (WGS) entry which is preliminary data.</text>
</comment>
<protein>
    <recommendedName>
        <fullName evidence="4">DNA-directed RNA polymerase subunit P</fullName>
    </recommendedName>
</protein>
<dbReference type="Gene3D" id="2.20.28.30">
    <property type="entry name" value="RNA polymerase ii, chain L"/>
    <property type="match status" value="2"/>
</dbReference>
<evidence type="ECO:0008006" key="4">
    <source>
        <dbReference type="Google" id="ProtNLM"/>
    </source>
</evidence>
<sequence>MEYECPACGGSLTFDSKSQKIKCPFCDSEYEISQFEENDGMNWEVRPGSQWDEGEESSMEVYSCNSCGGEIVCEDTTVSTSCPYCGNPVVLKGKLSGMLKPDYVIPFKLDKNAAKAALRRHVSSKKLVPALFKDENHIDEIKGVYIPFWLFNANVSANMNYRGERIRSWSDSKHNYVEHSYYDIYREGNVIFDNIPVDGSLKMPNDLMESIEPFDFSEAVEFKKSYLAGYMADKYDIDAKDSIDIANNRVKTSTEDIFRDTVGGYSSVIPQSSVVNLQHGSAQYALYPVWLLNTTWQGNTYTFAMNGQTGKFIGDLPMDKKAYWKKFRMMAGIFAVIGTVLAAVIDYMFV</sequence>
<reference evidence="2" key="1">
    <citation type="submission" date="2020-08" db="EMBL/GenBank/DDBJ databases">
        <title>Genome public.</title>
        <authorList>
            <person name="Liu C."/>
            <person name="Sun Q."/>
        </authorList>
    </citation>
    <scope>NUCLEOTIDE SEQUENCE</scope>
    <source>
        <strain evidence="2">NSJ-24</strain>
    </source>
</reference>
<keyword evidence="1" id="KW-1133">Transmembrane helix</keyword>
<dbReference type="Proteomes" id="UP000610862">
    <property type="component" value="Unassembled WGS sequence"/>
</dbReference>
<evidence type="ECO:0000313" key="2">
    <source>
        <dbReference type="EMBL" id="MBC8567236.1"/>
    </source>
</evidence>
<dbReference type="PANTHER" id="PTHR37826">
    <property type="entry name" value="FLOTILLIN BAND_7_5 DOMAIN PROTEIN"/>
    <property type="match status" value="1"/>
</dbReference>
<gene>
    <name evidence="2" type="ORF">H8692_00470</name>
</gene>
<evidence type="ECO:0000256" key="1">
    <source>
        <dbReference type="SAM" id="Phobius"/>
    </source>
</evidence>
<name>A0A926E804_9FIRM</name>
<keyword evidence="3" id="KW-1185">Reference proteome</keyword>